<dbReference type="PROSITE" id="PS00488">
    <property type="entry name" value="PAL_HISTIDASE"/>
    <property type="match status" value="1"/>
</dbReference>
<protein>
    <submittedName>
        <fullName evidence="1">Aromatic amino acid ammonia-lyase</fullName>
    </submittedName>
</protein>
<dbReference type="InterPro" id="IPR024083">
    <property type="entry name" value="Fumarase/histidase_N"/>
</dbReference>
<dbReference type="Gene3D" id="1.20.200.10">
    <property type="entry name" value="Fumarase/aspartase (Central domain)"/>
    <property type="match status" value="1"/>
</dbReference>
<dbReference type="InterPro" id="IPR008948">
    <property type="entry name" value="L-Aspartase-like"/>
</dbReference>
<sequence>MSTEDVVSVAAGRNLDIQLSPQARHEMERSRELKWRLINEGQPIYGVTTGVGDSADRQIGLRKAAALQQTIIRKNLCGRGPEASPHVVRAMLLIRANCLSRGSSAVNPDVVDRLLALIRHDVLPVVPERGSVGASGDLIPLAYVAAVVMGEGEVRYQGTVRPTADVYRELSWEPVILEPKDGLALLNGTSFSAAFATLALHAAARLAAAAEVCTAMASEALLGNRGHFLPFIHEQRPHPGQVTSARHIADLLRDSALALDHNQVIGLSEKLADGEFQRLRRSIQDRYSIRCAPQVIGVLRDTVAWAGRWVETEINSSNDNPLFEASSGMVYSGGNFYGGHLAQAMDALKLAVANIADLLDRQLELLVDEKFNNGLPANLIVPRAADEWDAGLHHGFKGMQLICSALTAEALKTSGPASVFSRSTEAHNQDKVSMSALAGREALATVDLVEEVAAIHLLAACQASELRGTEHMSPRTRAIHRRVRELCSFVERDRRMDRDIAAVVELLREGTTLDGTIPT</sequence>
<gene>
    <name evidence="1" type="ORF">LZC94_19150</name>
</gene>
<dbReference type="PANTHER" id="PTHR10362">
    <property type="entry name" value="HISTIDINE AMMONIA-LYASE"/>
    <property type="match status" value="1"/>
</dbReference>
<accession>A0ABZ2M9Z2</accession>
<dbReference type="Gene3D" id="1.10.275.10">
    <property type="entry name" value="Fumarase/aspartase (N-terminal domain)"/>
    <property type="match status" value="1"/>
</dbReference>
<reference evidence="1 2" key="1">
    <citation type="submission" date="2021-12" db="EMBL/GenBank/DDBJ databases">
        <title>Discovery of the Pendulisporaceae a myxobacterial family with distinct sporulation behavior and unique specialized metabolism.</title>
        <authorList>
            <person name="Garcia R."/>
            <person name="Popoff A."/>
            <person name="Bader C.D."/>
            <person name="Loehr J."/>
            <person name="Walesch S."/>
            <person name="Walt C."/>
            <person name="Boldt J."/>
            <person name="Bunk B."/>
            <person name="Haeckl F.J.F.P.J."/>
            <person name="Gunesch A.P."/>
            <person name="Birkelbach J."/>
            <person name="Nuebel U."/>
            <person name="Pietschmann T."/>
            <person name="Bach T."/>
            <person name="Mueller R."/>
        </authorList>
    </citation>
    <scope>NUCLEOTIDE SEQUENCE [LARGE SCALE GENOMIC DNA]</scope>
    <source>
        <strain evidence="1 2">MSr11954</strain>
    </source>
</reference>
<dbReference type="CDD" id="cd00332">
    <property type="entry name" value="PAL-HAL"/>
    <property type="match status" value="1"/>
</dbReference>
<organism evidence="1 2">
    <name type="scientific">Pendulispora albinea</name>
    <dbReference type="NCBI Taxonomy" id="2741071"/>
    <lineage>
        <taxon>Bacteria</taxon>
        <taxon>Pseudomonadati</taxon>
        <taxon>Myxococcota</taxon>
        <taxon>Myxococcia</taxon>
        <taxon>Myxococcales</taxon>
        <taxon>Sorangiineae</taxon>
        <taxon>Pendulisporaceae</taxon>
        <taxon>Pendulispora</taxon>
    </lineage>
</organism>
<keyword evidence="2" id="KW-1185">Reference proteome</keyword>
<name>A0ABZ2M9Z2_9BACT</name>
<evidence type="ECO:0000313" key="1">
    <source>
        <dbReference type="EMBL" id="WXB19334.1"/>
    </source>
</evidence>
<dbReference type="EMBL" id="CP089984">
    <property type="protein sequence ID" value="WXB19334.1"/>
    <property type="molecule type" value="Genomic_DNA"/>
</dbReference>
<dbReference type="SUPFAM" id="SSF48557">
    <property type="entry name" value="L-aspartase-like"/>
    <property type="match status" value="1"/>
</dbReference>
<dbReference type="InterPro" id="IPR022313">
    <property type="entry name" value="Phe/His_NH3-lyase_AS"/>
</dbReference>
<dbReference type="Pfam" id="PF00221">
    <property type="entry name" value="Lyase_aromatic"/>
    <property type="match status" value="1"/>
</dbReference>
<dbReference type="InterPro" id="IPR001106">
    <property type="entry name" value="Aromatic_Lyase"/>
</dbReference>
<dbReference type="RefSeq" id="WP_394828954.1">
    <property type="nucleotide sequence ID" value="NZ_CP089984.1"/>
</dbReference>
<proteinExistence type="predicted"/>
<dbReference type="Proteomes" id="UP001370348">
    <property type="component" value="Chromosome"/>
</dbReference>
<evidence type="ECO:0000313" key="2">
    <source>
        <dbReference type="Proteomes" id="UP001370348"/>
    </source>
</evidence>